<evidence type="ECO:0000259" key="8">
    <source>
        <dbReference type="PROSITE" id="PS50110"/>
    </source>
</evidence>
<keyword evidence="5" id="KW-0804">Transcription</keyword>
<evidence type="ECO:0000313" key="9">
    <source>
        <dbReference type="EMBL" id="KAA0258159.1"/>
    </source>
</evidence>
<dbReference type="Gene3D" id="1.10.8.60">
    <property type="match status" value="1"/>
</dbReference>
<dbReference type="InterPro" id="IPR009057">
    <property type="entry name" value="Homeodomain-like_sf"/>
</dbReference>
<keyword evidence="1" id="KW-0547">Nucleotide-binding</keyword>
<dbReference type="GO" id="GO:0000160">
    <property type="term" value="P:phosphorelay signal transduction system"/>
    <property type="evidence" value="ECO:0007669"/>
    <property type="project" value="InterPro"/>
</dbReference>
<dbReference type="InterPro" id="IPR058031">
    <property type="entry name" value="AAA_lid_NorR"/>
</dbReference>
<evidence type="ECO:0000256" key="3">
    <source>
        <dbReference type="ARBA" id="ARBA00023015"/>
    </source>
</evidence>
<dbReference type="SUPFAM" id="SSF52540">
    <property type="entry name" value="P-loop containing nucleoside triphosphate hydrolases"/>
    <property type="match status" value="1"/>
</dbReference>
<dbReference type="PROSITE" id="PS00676">
    <property type="entry name" value="SIGMA54_INTERACT_2"/>
    <property type="match status" value="1"/>
</dbReference>
<accession>A0A5A8F469</accession>
<feature type="domain" description="Response regulatory" evidence="8">
    <location>
        <begin position="6"/>
        <end position="119"/>
    </location>
</feature>
<dbReference type="SUPFAM" id="SSF52172">
    <property type="entry name" value="CheY-like"/>
    <property type="match status" value="1"/>
</dbReference>
<dbReference type="GO" id="GO:0043565">
    <property type="term" value="F:sequence-specific DNA binding"/>
    <property type="evidence" value="ECO:0007669"/>
    <property type="project" value="InterPro"/>
</dbReference>
<evidence type="ECO:0000256" key="1">
    <source>
        <dbReference type="ARBA" id="ARBA00022741"/>
    </source>
</evidence>
<organism evidence="9 10">
    <name type="scientific">Deferribacter autotrophicus</name>
    <dbReference type="NCBI Taxonomy" id="500465"/>
    <lineage>
        <taxon>Bacteria</taxon>
        <taxon>Pseudomonadati</taxon>
        <taxon>Deferribacterota</taxon>
        <taxon>Deferribacteres</taxon>
        <taxon>Deferribacterales</taxon>
        <taxon>Deferribacteraceae</taxon>
        <taxon>Deferribacter</taxon>
    </lineage>
</organism>
<keyword evidence="3" id="KW-0805">Transcription regulation</keyword>
<dbReference type="InterPro" id="IPR027417">
    <property type="entry name" value="P-loop_NTPase"/>
</dbReference>
<dbReference type="Gene3D" id="3.40.50.300">
    <property type="entry name" value="P-loop containing nucleotide triphosphate hydrolases"/>
    <property type="match status" value="1"/>
</dbReference>
<keyword evidence="4" id="KW-0238">DNA-binding</keyword>
<feature type="modified residue" description="4-aspartylphosphate" evidence="6">
    <location>
        <position position="54"/>
    </location>
</feature>
<dbReference type="PRINTS" id="PR01590">
    <property type="entry name" value="HTHFIS"/>
</dbReference>
<proteinExistence type="predicted"/>
<dbReference type="SUPFAM" id="SSF46689">
    <property type="entry name" value="Homeodomain-like"/>
    <property type="match status" value="1"/>
</dbReference>
<gene>
    <name evidence="9" type="ORF">FHQ18_07130</name>
</gene>
<dbReference type="PANTHER" id="PTHR32071:SF57">
    <property type="entry name" value="C4-DICARBOXYLATE TRANSPORT TRANSCRIPTIONAL REGULATORY PROTEIN DCTD"/>
    <property type="match status" value="1"/>
</dbReference>
<feature type="domain" description="Sigma-54 factor interaction" evidence="7">
    <location>
        <begin position="144"/>
        <end position="373"/>
    </location>
</feature>
<evidence type="ECO:0000259" key="7">
    <source>
        <dbReference type="PROSITE" id="PS50045"/>
    </source>
</evidence>
<comment type="caution">
    <text evidence="9">The sequence shown here is derived from an EMBL/GenBank/DDBJ whole genome shotgun (WGS) entry which is preliminary data.</text>
</comment>
<dbReference type="Pfam" id="PF25601">
    <property type="entry name" value="AAA_lid_14"/>
    <property type="match status" value="1"/>
</dbReference>
<sequence length="463" mass="52816">MRMSARVLIVDDDNALCYSLKRVLGDHFDVYTALNMDEALNHLKSIKFDIMFLDYKLGEINGLDVLEEAKKIDANLPVVVMTAYGTSNLILDSIKMGAIEYLVKPVAPDELIKIINKLKRTDLGESCPENSYKIDDYEYHENIFIGSSPVMKDVMVLVANVARTDYPVLITGESGTGKELIAKIIHQYSKRSESVFIPINCAAIPEELLESELFGYEKGAFTGAEKGKLGKFELAHNGTIFLDEIGDMSIDLQAKLLRVLQDGTIEKLGCSKFHYVNVRIIAATNKNLKSMIREGKFREDLFYRLNVVNIHLPPLRERKDDIKELAIYFAKKYSKELNKRICCIENEVFEILKEYNWPGNVRELENVIRKAVLITRDNLIKVEDIKIDGEIEKKDVQDITEYFTSKYKYNLLEKSVEEVEEKLIRKALKMTNYHLSNTAELLGISRVTLNAKLKKYGIKSANS</sequence>
<evidence type="ECO:0000256" key="5">
    <source>
        <dbReference type="ARBA" id="ARBA00023163"/>
    </source>
</evidence>
<name>A0A5A8F469_9BACT</name>
<dbReference type="InterPro" id="IPR002197">
    <property type="entry name" value="HTH_Fis"/>
</dbReference>
<dbReference type="AlphaFoldDB" id="A0A5A8F469"/>
<dbReference type="CDD" id="cd00156">
    <property type="entry name" value="REC"/>
    <property type="match status" value="1"/>
</dbReference>
<dbReference type="InterPro" id="IPR011006">
    <property type="entry name" value="CheY-like_superfamily"/>
</dbReference>
<evidence type="ECO:0000256" key="4">
    <source>
        <dbReference type="ARBA" id="ARBA00023125"/>
    </source>
</evidence>
<dbReference type="Pfam" id="PF00158">
    <property type="entry name" value="Sigma54_activat"/>
    <property type="match status" value="1"/>
</dbReference>
<keyword evidence="10" id="KW-1185">Reference proteome</keyword>
<dbReference type="InterPro" id="IPR001789">
    <property type="entry name" value="Sig_transdc_resp-reg_receiver"/>
</dbReference>
<evidence type="ECO:0000256" key="2">
    <source>
        <dbReference type="ARBA" id="ARBA00022840"/>
    </source>
</evidence>
<dbReference type="SMART" id="SM00382">
    <property type="entry name" value="AAA"/>
    <property type="match status" value="1"/>
</dbReference>
<dbReference type="Proteomes" id="UP000322876">
    <property type="component" value="Unassembled WGS sequence"/>
</dbReference>
<evidence type="ECO:0000313" key="10">
    <source>
        <dbReference type="Proteomes" id="UP000322876"/>
    </source>
</evidence>
<dbReference type="PROSITE" id="PS50110">
    <property type="entry name" value="RESPONSE_REGULATORY"/>
    <property type="match status" value="1"/>
</dbReference>
<dbReference type="Gene3D" id="3.40.50.2300">
    <property type="match status" value="1"/>
</dbReference>
<dbReference type="Pfam" id="PF02954">
    <property type="entry name" value="HTH_8"/>
    <property type="match status" value="1"/>
</dbReference>
<dbReference type="InterPro" id="IPR002078">
    <property type="entry name" value="Sigma_54_int"/>
</dbReference>
<dbReference type="PROSITE" id="PS00688">
    <property type="entry name" value="SIGMA54_INTERACT_3"/>
    <property type="match status" value="1"/>
</dbReference>
<keyword evidence="2" id="KW-0067">ATP-binding</keyword>
<dbReference type="EMBL" id="VFJB01000005">
    <property type="protein sequence ID" value="KAA0258159.1"/>
    <property type="molecule type" value="Genomic_DNA"/>
</dbReference>
<dbReference type="GO" id="GO:0005524">
    <property type="term" value="F:ATP binding"/>
    <property type="evidence" value="ECO:0007669"/>
    <property type="project" value="UniProtKB-KW"/>
</dbReference>
<keyword evidence="6" id="KW-0597">Phosphoprotein</keyword>
<dbReference type="FunFam" id="3.40.50.300:FF:000006">
    <property type="entry name" value="DNA-binding transcriptional regulator NtrC"/>
    <property type="match status" value="1"/>
</dbReference>
<dbReference type="OrthoDB" id="9803970at2"/>
<dbReference type="PROSITE" id="PS50045">
    <property type="entry name" value="SIGMA54_INTERACT_4"/>
    <property type="match status" value="1"/>
</dbReference>
<reference evidence="9 10" key="1">
    <citation type="submission" date="2019-06" db="EMBL/GenBank/DDBJ databases">
        <title>Genomic insights into carbon and energy metabolism of Deferribacter autotrophicus revealed new metabolic traits in the phylum Deferribacteres.</title>
        <authorList>
            <person name="Slobodkin A.I."/>
            <person name="Slobodkina G.B."/>
            <person name="Allioux M."/>
            <person name="Alain K."/>
            <person name="Jebbar M."/>
            <person name="Shadrin V."/>
            <person name="Kublanov I.V."/>
            <person name="Toshchakov S.V."/>
            <person name="Bonch-Osmolovskaya E.A."/>
        </authorList>
    </citation>
    <scope>NUCLEOTIDE SEQUENCE [LARGE SCALE GENOMIC DNA]</scope>
    <source>
        <strain evidence="9 10">SL50</strain>
    </source>
</reference>
<evidence type="ECO:0000256" key="6">
    <source>
        <dbReference type="PROSITE-ProRule" id="PRU00169"/>
    </source>
</evidence>
<dbReference type="Pfam" id="PF00072">
    <property type="entry name" value="Response_reg"/>
    <property type="match status" value="1"/>
</dbReference>
<dbReference type="InterPro" id="IPR003593">
    <property type="entry name" value="AAA+_ATPase"/>
</dbReference>
<dbReference type="InterPro" id="IPR025662">
    <property type="entry name" value="Sigma_54_int_dom_ATP-bd_1"/>
</dbReference>
<dbReference type="InterPro" id="IPR025943">
    <property type="entry name" value="Sigma_54_int_dom_ATP-bd_2"/>
</dbReference>
<dbReference type="CDD" id="cd00009">
    <property type="entry name" value="AAA"/>
    <property type="match status" value="1"/>
</dbReference>
<dbReference type="InterPro" id="IPR025944">
    <property type="entry name" value="Sigma_54_int_dom_CS"/>
</dbReference>
<dbReference type="GO" id="GO:0006355">
    <property type="term" value="P:regulation of DNA-templated transcription"/>
    <property type="evidence" value="ECO:0007669"/>
    <property type="project" value="InterPro"/>
</dbReference>
<dbReference type="Gene3D" id="1.10.10.60">
    <property type="entry name" value="Homeodomain-like"/>
    <property type="match status" value="1"/>
</dbReference>
<dbReference type="PROSITE" id="PS00675">
    <property type="entry name" value="SIGMA54_INTERACT_1"/>
    <property type="match status" value="1"/>
</dbReference>
<protein>
    <submittedName>
        <fullName evidence="9">Sigma-54-dependent Fis family transcriptional regulator</fullName>
    </submittedName>
</protein>
<dbReference type="SMART" id="SM00448">
    <property type="entry name" value="REC"/>
    <property type="match status" value="1"/>
</dbReference>
<dbReference type="PANTHER" id="PTHR32071">
    <property type="entry name" value="TRANSCRIPTIONAL REGULATORY PROTEIN"/>
    <property type="match status" value="1"/>
</dbReference>